<accession>A0A4Y2C3Y8</accession>
<organism evidence="1 2">
    <name type="scientific">Araneus ventricosus</name>
    <name type="common">Orbweaver spider</name>
    <name type="synonym">Epeira ventricosa</name>
    <dbReference type="NCBI Taxonomy" id="182803"/>
    <lineage>
        <taxon>Eukaryota</taxon>
        <taxon>Metazoa</taxon>
        <taxon>Ecdysozoa</taxon>
        <taxon>Arthropoda</taxon>
        <taxon>Chelicerata</taxon>
        <taxon>Arachnida</taxon>
        <taxon>Araneae</taxon>
        <taxon>Araneomorphae</taxon>
        <taxon>Entelegynae</taxon>
        <taxon>Araneoidea</taxon>
        <taxon>Araneidae</taxon>
        <taxon>Araneus</taxon>
    </lineage>
</organism>
<dbReference type="EMBL" id="BGPR01000143">
    <property type="protein sequence ID" value="GBL98859.1"/>
    <property type="molecule type" value="Genomic_DNA"/>
</dbReference>
<evidence type="ECO:0000313" key="1">
    <source>
        <dbReference type="EMBL" id="GBL98859.1"/>
    </source>
</evidence>
<proteinExistence type="predicted"/>
<protein>
    <recommendedName>
        <fullName evidence="3">Endonuclease/exonuclease/phosphatase domain-containing protein</fullName>
    </recommendedName>
</protein>
<reference evidence="1 2" key="1">
    <citation type="journal article" date="2019" name="Sci. Rep.">
        <title>Orb-weaving spider Araneus ventricosus genome elucidates the spidroin gene catalogue.</title>
        <authorList>
            <person name="Kono N."/>
            <person name="Nakamura H."/>
            <person name="Ohtoshi R."/>
            <person name="Moran D.A.P."/>
            <person name="Shinohara A."/>
            <person name="Yoshida Y."/>
            <person name="Fujiwara M."/>
            <person name="Mori M."/>
            <person name="Tomita M."/>
            <person name="Arakawa K."/>
        </authorList>
    </citation>
    <scope>NUCLEOTIDE SEQUENCE [LARGE SCALE GENOMIC DNA]</scope>
</reference>
<dbReference type="Proteomes" id="UP000499080">
    <property type="component" value="Unassembled WGS sequence"/>
</dbReference>
<sequence>MTKRKHEENVQDATNSKDRKINYIFIPDVPFLAKAKAALEKEANVHIIDSNIVSKYIVRDIGTDYTLEEIISDLKTQNILFLKWYASDKKVLTDPIPIILIDEIGKTNCNDIKIGRMIFKVNKFIENPKVCFKCLRLLPFYPYSIKLRILREVNPQCIVRCAEIQGQLLSQVQENKQLKDLTESQRSHIEFLQKISLSDPDLQFHPVPSPGFDLISPPLVSFSKVSGVCFLSSGICVVSSASYTGFNYPPFSTASVLVLQESFLKVSSSVTLRNKKKFRAERSGSPGGGLVTTVSNGLPGHLLSFSLPHSEVEVLGVRLWIGPNSNSPVTVVNVYSPRDLFSHCQLEVSLDQYDSDHCPILVSLSGFGVHTIRTRNYINWRQFSTKINDNLDKSVEIKSIEAIKQEFHSCSVSSSYSFSSSSRKHSQRWDAHCNYLKALKRRLLRRAKSYPVP</sequence>
<dbReference type="AlphaFoldDB" id="A0A4Y2C3Y8"/>
<comment type="caution">
    <text evidence="1">The sequence shown here is derived from an EMBL/GenBank/DDBJ whole genome shotgun (WGS) entry which is preliminary data.</text>
</comment>
<name>A0A4Y2C3Y8_ARAVE</name>
<evidence type="ECO:0000313" key="2">
    <source>
        <dbReference type="Proteomes" id="UP000499080"/>
    </source>
</evidence>
<gene>
    <name evidence="1" type="ORF">AVEN_165697_1</name>
</gene>
<evidence type="ECO:0008006" key="3">
    <source>
        <dbReference type="Google" id="ProtNLM"/>
    </source>
</evidence>
<keyword evidence="2" id="KW-1185">Reference proteome</keyword>